<accession>A0A173XU51</accession>
<proteinExistence type="predicted"/>
<protein>
    <submittedName>
        <fullName evidence="2">Uncharacterized protein</fullName>
    </submittedName>
</protein>
<dbReference type="Proteomes" id="UP000092714">
    <property type="component" value="Unassembled WGS sequence"/>
</dbReference>
<dbReference type="AlphaFoldDB" id="A0A173XU51"/>
<comment type="caution">
    <text evidence="2">The sequence shown here is derived from an EMBL/GenBank/DDBJ whole genome shotgun (WGS) entry which is preliminary data.</text>
</comment>
<evidence type="ECO:0000256" key="1">
    <source>
        <dbReference type="SAM" id="MobiDB-lite"/>
    </source>
</evidence>
<dbReference type="RefSeq" id="WP_027096962.1">
    <property type="nucleotide sequence ID" value="NZ_CABHIH010000002.1"/>
</dbReference>
<keyword evidence="3" id="KW-1185">Reference proteome</keyword>
<evidence type="ECO:0000313" key="2">
    <source>
        <dbReference type="EMBL" id="OBY10879.1"/>
    </source>
</evidence>
<dbReference type="EMBL" id="MAPZ01000019">
    <property type="protein sequence ID" value="OBY10879.1"/>
    <property type="molecule type" value="Genomic_DNA"/>
</dbReference>
<sequence length="61" mass="6879">MSEHNCHCHHDKNHEHHCHHNHGADDLNCNRGSMVNICNCGCGHGKDEKPNPKSATNNQWS</sequence>
<evidence type="ECO:0000313" key="3">
    <source>
        <dbReference type="Proteomes" id="UP000092714"/>
    </source>
</evidence>
<name>A0A173XU51_9CLOT</name>
<dbReference type="GeneID" id="42774799"/>
<feature type="region of interest" description="Disordered" evidence="1">
    <location>
        <begin position="42"/>
        <end position="61"/>
    </location>
</feature>
<reference evidence="2 3" key="1">
    <citation type="submission" date="2016-06" db="EMBL/GenBank/DDBJ databases">
        <authorList>
            <person name="Kjaerup R.B."/>
            <person name="Dalgaard T.S."/>
            <person name="Juul-Madsen H.R."/>
        </authorList>
    </citation>
    <scope>NUCLEOTIDE SEQUENCE [LARGE SCALE GENOMIC DNA]</scope>
    <source>
        <strain evidence="2 3">373-A1</strain>
    </source>
</reference>
<organism evidence="2 3">
    <name type="scientific">Clostridium paraputrificum</name>
    <dbReference type="NCBI Taxonomy" id="29363"/>
    <lineage>
        <taxon>Bacteria</taxon>
        <taxon>Bacillati</taxon>
        <taxon>Bacillota</taxon>
        <taxon>Clostridia</taxon>
        <taxon>Eubacteriales</taxon>
        <taxon>Clostridiaceae</taxon>
        <taxon>Clostridium</taxon>
    </lineage>
</organism>
<gene>
    <name evidence="2" type="ORF">CP373A1_10280</name>
</gene>